<dbReference type="Proteomes" id="UP001497527">
    <property type="component" value="Unassembled WGS sequence"/>
</dbReference>
<feature type="binding site" evidence="8">
    <location>
        <position position="244"/>
    </location>
    <ligand>
        <name>GTP</name>
        <dbReference type="ChEBI" id="CHEBI:37565"/>
    </ligand>
</feature>
<keyword evidence="3 8" id="KW-0479">Metal-binding</keyword>
<dbReference type="HAMAP" id="MF_00316">
    <property type="entry name" value="MobA"/>
    <property type="match status" value="1"/>
</dbReference>
<keyword evidence="11" id="KW-1185">Reference proteome</keyword>
<keyword evidence="10" id="KW-0548">Nucleotidyltransferase</keyword>
<comment type="domain">
    <text evidence="8">The N-terminal domain determines nucleotide recognition and specific binding, while the C-terminal domain determines the specific binding to the target protein.</text>
</comment>
<evidence type="ECO:0000256" key="2">
    <source>
        <dbReference type="ARBA" id="ARBA00022679"/>
    </source>
</evidence>
<keyword evidence="1 8" id="KW-0963">Cytoplasm</keyword>
<dbReference type="Pfam" id="PF12804">
    <property type="entry name" value="NTP_transf_3"/>
    <property type="match status" value="1"/>
</dbReference>
<evidence type="ECO:0000256" key="4">
    <source>
        <dbReference type="ARBA" id="ARBA00022741"/>
    </source>
</evidence>
<feature type="binding site" evidence="8">
    <location>
        <position position="203"/>
    </location>
    <ligand>
        <name>GTP</name>
        <dbReference type="ChEBI" id="CHEBI:37565"/>
    </ligand>
</feature>
<evidence type="ECO:0000313" key="10">
    <source>
        <dbReference type="EMBL" id="CAL2103849.1"/>
    </source>
</evidence>
<reference evidence="10 11" key="1">
    <citation type="submission" date="2024-05" db="EMBL/GenBank/DDBJ databases">
        <authorList>
            <person name="Duchaud E."/>
        </authorList>
    </citation>
    <scope>NUCLEOTIDE SEQUENCE [LARGE SCALE GENOMIC DNA]</scope>
    <source>
        <strain evidence="10">Ena-SAMPLE-TAB-13-05-2024-13:56:06:370-140308</strain>
    </source>
</reference>
<dbReference type="Gene3D" id="3.90.550.10">
    <property type="entry name" value="Spore Coat Polysaccharide Biosynthesis Protein SpsA, Chain A"/>
    <property type="match status" value="1"/>
</dbReference>
<comment type="function">
    <text evidence="8">Transfers a GMP moiety from GTP to Mo-molybdopterin (Mo-MPT) cofactor (Moco or molybdenum cofactor) to form Mo-molybdopterin guanine dinucleotide (Mo-MGD) cofactor.</text>
</comment>
<feature type="domain" description="MobA-like NTP transferase" evidence="9">
    <location>
        <begin position="188"/>
        <end position="327"/>
    </location>
</feature>
<dbReference type="SUPFAM" id="SSF53448">
    <property type="entry name" value="Nucleotide-diphospho-sugar transferases"/>
    <property type="match status" value="1"/>
</dbReference>
<dbReference type="EC" id="2.7.7.77" evidence="8"/>
<sequence length="368" mass="41851">MDKKHQKHTNLARKHNDTNAPNEVVLLGAKCGIIADIVTQVSNKLSNYNLAYFDASHAKDVEPNSLSEYTFHHEGNLQLTTSSYINKYEQRLQFYNYDYVFVNGNHYPGAKQILILDPEKEASIKKRIDQITSIQFTIKLDTNTPYFDCLKEKFPNIENITSYSINEIDKITNHIHNLIKETIAPVKGLVLTGGKSTRMGTDKAQLNYFGKPQKEYVKELLEENSLKTFYSVAQNNNNSEEIHDTFLNLGPFGGICSALQQDPNSAWFVLATDVPFVNSELIQLVLQKRNPSKVATTVKGKGKEFPEPLITIYEPKAYGKLLQYLAQGYSCPRKMLINSDVEIVEIDDEFIRNINTPEEFEAAKKEIN</sequence>
<comment type="cofactor">
    <cofactor evidence="8">
        <name>Mg(2+)</name>
        <dbReference type="ChEBI" id="CHEBI:18420"/>
    </cofactor>
</comment>
<organism evidence="10 11">
    <name type="scientific">Tenacibaculum polynesiense</name>
    <dbReference type="NCBI Taxonomy" id="3137857"/>
    <lineage>
        <taxon>Bacteria</taxon>
        <taxon>Pseudomonadati</taxon>
        <taxon>Bacteroidota</taxon>
        <taxon>Flavobacteriia</taxon>
        <taxon>Flavobacteriales</taxon>
        <taxon>Flavobacteriaceae</taxon>
        <taxon>Tenacibaculum</taxon>
    </lineage>
</organism>
<name>A0ABP1F5G0_9FLAO</name>
<dbReference type="InterPro" id="IPR013482">
    <property type="entry name" value="Molybde_CF_guanTrfase"/>
</dbReference>
<keyword evidence="6 8" id="KW-0342">GTP-binding</keyword>
<feature type="binding site" evidence="8">
    <location>
        <begin position="191"/>
        <end position="193"/>
    </location>
    <ligand>
        <name>GTP</name>
        <dbReference type="ChEBI" id="CHEBI:37565"/>
    </ligand>
</feature>
<gene>
    <name evidence="8" type="primary">mobA</name>
    <name evidence="10" type="ORF">T190423A01A_50097</name>
</gene>
<comment type="catalytic activity">
    <reaction evidence="8">
        <text>Mo-molybdopterin + GTP + H(+) = Mo-molybdopterin guanine dinucleotide + diphosphate</text>
        <dbReference type="Rhea" id="RHEA:34243"/>
        <dbReference type="ChEBI" id="CHEBI:15378"/>
        <dbReference type="ChEBI" id="CHEBI:33019"/>
        <dbReference type="ChEBI" id="CHEBI:37565"/>
        <dbReference type="ChEBI" id="CHEBI:71302"/>
        <dbReference type="ChEBI" id="CHEBI:71310"/>
        <dbReference type="EC" id="2.7.7.77"/>
    </reaction>
</comment>
<dbReference type="PANTHER" id="PTHR19136:SF81">
    <property type="entry name" value="MOLYBDENUM COFACTOR GUANYLYLTRANSFERASE"/>
    <property type="match status" value="1"/>
</dbReference>
<dbReference type="GO" id="GO:0061603">
    <property type="term" value="F:molybdenum cofactor guanylyltransferase activity"/>
    <property type="evidence" value="ECO:0007669"/>
    <property type="project" value="UniProtKB-EC"/>
</dbReference>
<feature type="binding site" evidence="8">
    <location>
        <position position="273"/>
    </location>
    <ligand>
        <name>Mg(2+)</name>
        <dbReference type="ChEBI" id="CHEBI:18420"/>
    </ligand>
</feature>
<evidence type="ECO:0000256" key="5">
    <source>
        <dbReference type="ARBA" id="ARBA00022842"/>
    </source>
</evidence>
<protein>
    <recommendedName>
        <fullName evidence="8">Probable molybdenum cofactor guanylyltransferase</fullName>
        <shortName evidence="8">MoCo guanylyltransferase</shortName>
        <ecNumber evidence="8">2.7.7.77</ecNumber>
    </recommendedName>
    <alternativeName>
        <fullName evidence="8">GTP:molybdopterin guanylyltransferase</fullName>
    </alternativeName>
    <alternativeName>
        <fullName evidence="8">Mo-MPT guanylyltransferase</fullName>
    </alternativeName>
    <alternativeName>
        <fullName evidence="8">Molybdopterin guanylyltransferase</fullName>
    </alternativeName>
    <alternativeName>
        <fullName evidence="8">Molybdopterin-guanine dinucleotide synthase</fullName>
        <shortName evidence="8">MGD synthase</shortName>
    </alternativeName>
</protein>
<dbReference type="InterPro" id="IPR025877">
    <property type="entry name" value="MobA-like_NTP_Trfase"/>
</dbReference>
<dbReference type="EMBL" id="CAXJIO010000014">
    <property type="protein sequence ID" value="CAL2103849.1"/>
    <property type="molecule type" value="Genomic_DNA"/>
</dbReference>
<evidence type="ECO:0000313" key="11">
    <source>
        <dbReference type="Proteomes" id="UP001497527"/>
    </source>
</evidence>
<evidence type="ECO:0000256" key="3">
    <source>
        <dbReference type="ARBA" id="ARBA00022723"/>
    </source>
</evidence>
<proteinExistence type="inferred from homology"/>
<feature type="binding site" evidence="8">
    <location>
        <position position="273"/>
    </location>
    <ligand>
        <name>GTP</name>
        <dbReference type="ChEBI" id="CHEBI:37565"/>
    </ligand>
</feature>
<dbReference type="InterPro" id="IPR029044">
    <property type="entry name" value="Nucleotide-diphossugar_trans"/>
</dbReference>
<dbReference type="RefSeq" id="WP_348718201.1">
    <property type="nucleotide sequence ID" value="NZ_CAXJIO010000014.1"/>
</dbReference>
<accession>A0ABP1F5G0</accession>
<evidence type="ECO:0000256" key="6">
    <source>
        <dbReference type="ARBA" id="ARBA00023134"/>
    </source>
</evidence>
<keyword evidence="4 8" id="KW-0547">Nucleotide-binding</keyword>
<evidence type="ECO:0000256" key="8">
    <source>
        <dbReference type="HAMAP-Rule" id="MF_00316"/>
    </source>
</evidence>
<keyword evidence="2 8" id="KW-0808">Transferase</keyword>
<dbReference type="CDD" id="cd02503">
    <property type="entry name" value="MobA"/>
    <property type="match status" value="1"/>
</dbReference>
<comment type="caution">
    <text evidence="8">Lacks conserved residue(s) required for the propagation of feature annotation.</text>
</comment>
<evidence type="ECO:0000256" key="7">
    <source>
        <dbReference type="ARBA" id="ARBA00023150"/>
    </source>
</evidence>
<keyword evidence="7 8" id="KW-0501">Molybdenum cofactor biosynthesis</keyword>
<comment type="caution">
    <text evidence="10">The sequence shown here is derived from an EMBL/GenBank/DDBJ whole genome shotgun (WGS) entry which is preliminary data.</text>
</comment>
<dbReference type="PANTHER" id="PTHR19136">
    <property type="entry name" value="MOLYBDENUM COFACTOR GUANYLYLTRANSFERASE"/>
    <property type="match status" value="1"/>
</dbReference>
<keyword evidence="5 8" id="KW-0460">Magnesium</keyword>
<evidence type="ECO:0000259" key="9">
    <source>
        <dbReference type="Pfam" id="PF12804"/>
    </source>
</evidence>
<comment type="similarity">
    <text evidence="8">Belongs to the MobA family.</text>
</comment>
<comment type="subcellular location">
    <subcellularLocation>
        <location evidence="8">Cytoplasm</location>
    </subcellularLocation>
</comment>
<evidence type="ECO:0000256" key="1">
    <source>
        <dbReference type="ARBA" id="ARBA00022490"/>
    </source>
</evidence>